<dbReference type="GO" id="GO:0032263">
    <property type="term" value="P:GMP salvage"/>
    <property type="evidence" value="ECO:0007669"/>
    <property type="project" value="TreeGrafter"/>
</dbReference>
<comment type="subcellular location">
    <subcellularLocation>
        <location evidence="3 16">Cytoplasm</location>
    </subcellularLocation>
</comment>
<dbReference type="GO" id="GO:0004422">
    <property type="term" value="F:hypoxanthine phosphoribosyltransferase activity"/>
    <property type="evidence" value="ECO:0007669"/>
    <property type="project" value="InterPro"/>
</dbReference>
<dbReference type="GO" id="GO:0006166">
    <property type="term" value="P:purine ribonucleoside salvage"/>
    <property type="evidence" value="ECO:0007669"/>
    <property type="project" value="UniProtKB-KW"/>
</dbReference>
<organism evidence="18 19">
    <name type="scientific">Ruminiclostridium hungatei</name>
    <name type="common">Clostridium hungatei</name>
    <dbReference type="NCBI Taxonomy" id="48256"/>
    <lineage>
        <taxon>Bacteria</taxon>
        <taxon>Bacillati</taxon>
        <taxon>Bacillota</taxon>
        <taxon>Clostridia</taxon>
        <taxon>Eubacteriales</taxon>
        <taxon>Oscillospiraceae</taxon>
        <taxon>Ruminiclostridium</taxon>
    </lineage>
</organism>
<comment type="similarity">
    <text evidence="6 16">Belongs to the purine/pyrimidine phosphoribosyltransferase family.</text>
</comment>
<comment type="function">
    <text evidence="2">Purine salvage pathway enzyme that catalyzes the transfer of the ribosyl-5-phosphate group from 5-phospho-alpha-D-ribose 1-diphosphate (PRPP) to the N9 position of the 6-oxopurines hypoxanthine and guanine to form the corresponding ribonucleotides IMP (inosine 5'-monophosphate) and GMP (guanosine 5'-monophosphate), with the release of PPi.</text>
</comment>
<evidence type="ECO:0000256" key="1">
    <source>
        <dbReference type="ARBA" id="ARBA00001946"/>
    </source>
</evidence>
<dbReference type="UniPathway" id="UPA00591">
    <property type="reaction ID" value="UER00648"/>
</dbReference>
<dbReference type="GO" id="GO:0000166">
    <property type="term" value="F:nucleotide binding"/>
    <property type="evidence" value="ECO:0007669"/>
    <property type="project" value="UniProtKB-KW"/>
</dbReference>
<evidence type="ECO:0000256" key="12">
    <source>
        <dbReference type="ARBA" id="ARBA00022741"/>
    </source>
</evidence>
<dbReference type="RefSeq" id="WP_080063096.1">
    <property type="nucleotide sequence ID" value="NZ_MZGX01000003.1"/>
</dbReference>
<dbReference type="OrthoDB" id="9802824at2"/>
<dbReference type="AlphaFoldDB" id="A0A1V4SPC6"/>
<evidence type="ECO:0000256" key="8">
    <source>
        <dbReference type="ARBA" id="ARBA00022676"/>
    </source>
</evidence>
<keyword evidence="10 16" id="KW-0479">Metal-binding</keyword>
<keyword evidence="12 16" id="KW-0547">Nucleotide-binding</keyword>
<evidence type="ECO:0000256" key="13">
    <source>
        <dbReference type="ARBA" id="ARBA00022842"/>
    </source>
</evidence>
<feature type="domain" description="Phosphoribosyltransferase" evidence="17">
    <location>
        <begin position="17"/>
        <end position="159"/>
    </location>
</feature>
<dbReference type="GO" id="GO:0046100">
    <property type="term" value="P:hypoxanthine metabolic process"/>
    <property type="evidence" value="ECO:0007669"/>
    <property type="project" value="TreeGrafter"/>
</dbReference>
<protein>
    <recommendedName>
        <fullName evidence="16">Hypoxanthine phosphoribosyltransferase</fullName>
        <ecNumber evidence="16">2.4.2.8</ecNumber>
    </recommendedName>
</protein>
<dbReference type="InterPro" id="IPR005904">
    <property type="entry name" value="Hxn_phspho_trans"/>
</dbReference>
<evidence type="ECO:0000256" key="4">
    <source>
        <dbReference type="ARBA" id="ARBA00004669"/>
    </source>
</evidence>
<dbReference type="GO" id="GO:0000287">
    <property type="term" value="F:magnesium ion binding"/>
    <property type="evidence" value="ECO:0007669"/>
    <property type="project" value="TreeGrafter"/>
</dbReference>
<keyword evidence="8 16" id="KW-0328">Glycosyltransferase</keyword>
<sequence length="179" mass="19935">MDDVVERVLITKAELDRQVEELGSRISRDYEGEELVIIGVLKGGFIFLADLARKISIPVDLDFISVSSYGDSSKSSGVVKIIKDVDINISGKHVLIVEDIIDTGLTLNHLVELLKTRGPLSVEICAALDKPSRRKAEVQVKYKGIEIPDEFVIGYGLDYAGKYRNIPEVCILKKEIYQK</sequence>
<comment type="pathway">
    <text evidence="5">Purine metabolism; GMP biosynthesis via salvage pathway; GMP from guanine: step 1/1.</text>
</comment>
<evidence type="ECO:0000256" key="10">
    <source>
        <dbReference type="ARBA" id="ARBA00022723"/>
    </source>
</evidence>
<evidence type="ECO:0000313" key="19">
    <source>
        <dbReference type="Proteomes" id="UP000191554"/>
    </source>
</evidence>
<keyword evidence="9 16" id="KW-0808">Transferase</keyword>
<dbReference type="EMBL" id="MZGX01000003">
    <property type="protein sequence ID" value="OPX45694.1"/>
    <property type="molecule type" value="Genomic_DNA"/>
</dbReference>
<evidence type="ECO:0000256" key="9">
    <source>
        <dbReference type="ARBA" id="ARBA00022679"/>
    </source>
</evidence>
<dbReference type="InterPro" id="IPR000836">
    <property type="entry name" value="PRTase_dom"/>
</dbReference>
<gene>
    <name evidence="18" type="primary">hpt</name>
    <name evidence="18" type="ORF">CLHUN_06310</name>
</gene>
<comment type="catalytic activity">
    <reaction evidence="14">
        <text>GMP + diphosphate = guanine + 5-phospho-alpha-D-ribose 1-diphosphate</text>
        <dbReference type="Rhea" id="RHEA:25424"/>
        <dbReference type="ChEBI" id="CHEBI:16235"/>
        <dbReference type="ChEBI" id="CHEBI:33019"/>
        <dbReference type="ChEBI" id="CHEBI:58017"/>
        <dbReference type="ChEBI" id="CHEBI:58115"/>
        <dbReference type="EC" id="2.4.2.8"/>
    </reaction>
    <physiologicalReaction direction="right-to-left" evidence="14">
        <dbReference type="Rhea" id="RHEA:25426"/>
    </physiologicalReaction>
</comment>
<evidence type="ECO:0000256" key="11">
    <source>
        <dbReference type="ARBA" id="ARBA00022726"/>
    </source>
</evidence>
<dbReference type="GO" id="GO:0032264">
    <property type="term" value="P:IMP salvage"/>
    <property type="evidence" value="ECO:0007669"/>
    <property type="project" value="UniProtKB-UniPathway"/>
</dbReference>
<keyword evidence="13 16" id="KW-0460">Magnesium</keyword>
<dbReference type="CDD" id="cd06223">
    <property type="entry name" value="PRTases_typeI"/>
    <property type="match status" value="1"/>
</dbReference>
<evidence type="ECO:0000256" key="6">
    <source>
        <dbReference type="ARBA" id="ARBA00008391"/>
    </source>
</evidence>
<comment type="pathway">
    <text evidence="4 16">Purine metabolism; IMP biosynthesis via salvage pathway; IMP from hypoxanthine: step 1/1.</text>
</comment>
<keyword evidence="11 16" id="KW-0660">Purine salvage</keyword>
<evidence type="ECO:0000256" key="16">
    <source>
        <dbReference type="RuleBase" id="RU364099"/>
    </source>
</evidence>
<proteinExistence type="inferred from homology"/>
<evidence type="ECO:0000256" key="15">
    <source>
        <dbReference type="ARBA" id="ARBA00049402"/>
    </source>
</evidence>
<dbReference type="Proteomes" id="UP000191554">
    <property type="component" value="Unassembled WGS sequence"/>
</dbReference>
<evidence type="ECO:0000259" key="17">
    <source>
        <dbReference type="Pfam" id="PF00156"/>
    </source>
</evidence>
<evidence type="ECO:0000256" key="3">
    <source>
        <dbReference type="ARBA" id="ARBA00004496"/>
    </source>
</evidence>
<dbReference type="PANTHER" id="PTHR43340">
    <property type="entry name" value="HYPOXANTHINE-GUANINE PHOSPHORIBOSYLTRANSFERASE"/>
    <property type="match status" value="1"/>
</dbReference>
<dbReference type="GO" id="GO:0006178">
    <property type="term" value="P:guanine salvage"/>
    <property type="evidence" value="ECO:0007669"/>
    <property type="project" value="TreeGrafter"/>
</dbReference>
<comment type="caution">
    <text evidence="18">The sequence shown here is derived from an EMBL/GenBank/DDBJ whole genome shotgun (WGS) entry which is preliminary data.</text>
</comment>
<evidence type="ECO:0000256" key="5">
    <source>
        <dbReference type="ARBA" id="ARBA00004676"/>
    </source>
</evidence>
<evidence type="ECO:0000256" key="2">
    <source>
        <dbReference type="ARBA" id="ARBA00002049"/>
    </source>
</evidence>
<evidence type="ECO:0000256" key="7">
    <source>
        <dbReference type="ARBA" id="ARBA00022490"/>
    </source>
</evidence>
<dbReference type="STRING" id="48256.CLHUN_06310"/>
<dbReference type="Gene3D" id="3.40.50.2020">
    <property type="match status" value="1"/>
</dbReference>
<dbReference type="InterPro" id="IPR050408">
    <property type="entry name" value="HGPRT"/>
</dbReference>
<dbReference type="SUPFAM" id="SSF53271">
    <property type="entry name" value="PRTase-like"/>
    <property type="match status" value="1"/>
</dbReference>
<dbReference type="GO" id="GO:0005829">
    <property type="term" value="C:cytosol"/>
    <property type="evidence" value="ECO:0007669"/>
    <property type="project" value="TreeGrafter"/>
</dbReference>
<evidence type="ECO:0000313" key="18">
    <source>
        <dbReference type="EMBL" id="OPX45694.1"/>
    </source>
</evidence>
<comment type="catalytic activity">
    <reaction evidence="15">
        <text>IMP + diphosphate = hypoxanthine + 5-phospho-alpha-D-ribose 1-diphosphate</text>
        <dbReference type="Rhea" id="RHEA:17973"/>
        <dbReference type="ChEBI" id="CHEBI:17368"/>
        <dbReference type="ChEBI" id="CHEBI:33019"/>
        <dbReference type="ChEBI" id="CHEBI:58017"/>
        <dbReference type="ChEBI" id="CHEBI:58053"/>
        <dbReference type="EC" id="2.4.2.8"/>
    </reaction>
    <physiologicalReaction direction="right-to-left" evidence="15">
        <dbReference type="Rhea" id="RHEA:17975"/>
    </physiologicalReaction>
</comment>
<dbReference type="InterPro" id="IPR029057">
    <property type="entry name" value="PRTase-like"/>
</dbReference>
<name>A0A1V4SPC6_RUMHU</name>
<accession>A0A1V4SPC6</accession>
<dbReference type="FunFam" id="3.40.50.2020:FF:000006">
    <property type="entry name" value="Hypoxanthine phosphoribosyltransferase"/>
    <property type="match status" value="1"/>
</dbReference>
<evidence type="ECO:0000256" key="14">
    <source>
        <dbReference type="ARBA" id="ARBA00048811"/>
    </source>
</evidence>
<dbReference type="PANTHER" id="PTHR43340:SF1">
    <property type="entry name" value="HYPOXANTHINE PHOSPHORIBOSYLTRANSFERASE"/>
    <property type="match status" value="1"/>
</dbReference>
<dbReference type="GO" id="GO:0052657">
    <property type="term" value="F:guanine phosphoribosyltransferase activity"/>
    <property type="evidence" value="ECO:0007669"/>
    <property type="project" value="UniProtKB-ARBA"/>
</dbReference>
<keyword evidence="19" id="KW-1185">Reference proteome</keyword>
<reference evidence="18 19" key="1">
    <citation type="submission" date="2017-03" db="EMBL/GenBank/DDBJ databases">
        <title>Genome sequence of Clostridium hungatei DSM 14427.</title>
        <authorList>
            <person name="Poehlein A."/>
            <person name="Daniel R."/>
        </authorList>
    </citation>
    <scope>NUCLEOTIDE SEQUENCE [LARGE SCALE GENOMIC DNA]</scope>
    <source>
        <strain evidence="18 19">DSM 14427</strain>
    </source>
</reference>
<comment type="cofactor">
    <cofactor evidence="1 16">
        <name>Mg(2+)</name>
        <dbReference type="ChEBI" id="CHEBI:18420"/>
    </cofactor>
</comment>
<dbReference type="NCBIfam" id="TIGR01203">
    <property type="entry name" value="HGPRTase"/>
    <property type="match status" value="1"/>
</dbReference>
<dbReference type="Pfam" id="PF00156">
    <property type="entry name" value="Pribosyltran"/>
    <property type="match status" value="1"/>
</dbReference>
<keyword evidence="7 16" id="KW-0963">Cytoplasm</keyword>
<dbReference type="EC" id="2.4.2.8" evidence="16"/>